<dbReference type="Proteomes" id="UP000075260">
    <property type="component" value="Unassembled WGS sequence"/>
</dbReference>
<dbReference type="InterPro" id="IPR054378">
    <property type="entry name" value="IgE-like_C"/>
</dbReference>
<evidence type="ECO:0000313" key="2">
    <source>
        <dbReference type="EMBL" id="KYF69778.1"/>
    </source>
</evidence>
<dbReference type="EMBL" id="JEMA01000449">
    <property type="protein sequence ID" value="KYF69778.1"/>
    <property type="molecule type" value="Genomic_DNA"/>
</dbReference>
<accession>A0A150QQ69</accession>
<gene>
    <name evidence="2" type="ORF">BE15_10180</name>
</gene>
<proteinExistence type="predicted"/>
<dbReference type="OrthoDB" id="5518667at2"/>
<organism evidence="2 3">
    <name type="scientific">Sorangium cellulosum</name>
    <name type="common">Polyangium cellulosum</name>
    <dbReference type="NCBI Taxonomy" id="56"/>
    <lineage>
        <taxon>Bacteria</taxon>
        <taxon>Pseudomonadati</taxon>
        <taxon>Myxococcota</taxon>
        <taxon>Polyangia</taxon>
        <taxon>Polyangiales</taxon>
        <taxon>Polyangiaceae</taxon>
        <taxon>Sorangium</taxon>
    </lineage>
</organism>
<feature type="domain" description="Type VI lipoprotein IgE-like C-terminal" evidence="1">
    <location>
        <begin position="42"/>
        <end position="125"/>
    </location>
</feature>
<dbReference type="AlphaFoldDB" id="A0A150QQ69"/>
<evidence type="ECO:0000313" key="3">
    <source>
        <dbReference type="Proteomes" id="UP000075260"/>
    </source>
</evidence>
<name>A0A150QQ69_SORCE</name>
<dbReference type="RefSeq" id="WP_061608139.1">
    <property type="nucleotide sequence ID" value="NZ_JEMA01000449.1"/>
</dbReference>
<evidence type="ECO:0000259" key="1">
    <source>
        <dbReference type="Pfam" id="PF22361"/>
    </source>
</evidence>
<comment type="caution">
    <text evidence="2">The sequence shown here is derived from an EMBL/GenBank/DDBJ whole genome shotgun (WGS) entry which is preliminary data.</text>
</comment>
<sequence length="153" mass="16492">MRVAVLMFLGVALALPGCGGSTRELRLTLAPAADMNDARSCYVLARAVDGKAFSTESYDDVASMAMAPDESVLSALAVLPGVRQVLMVPLPEKGRVAIYALFKQPEDEAWRLLLPEELPPEVEIRLGRSRMCWTSGSAPKGATGLCRQRSEGR</sequence>
<reference evidence="2 3" key="1">
    <citation type="submission" date="2014-02" db="EMBL/GenBank/DDBJ databases">
        <title>The small core and large imbalanced accessory genome model reveals a collaborative survival strategy of Sorangium cellulosum strains in nature.</title>
        <authorList>
            <person name="Han K."/>
            <person name="Peng R."/>
            <person name="Blom J."/>
            <person name="Li Y.-Z."/>
        </authorList>
    </citation>
    <scope>NUCLEOTIDE SEQUENCE [LARGE SCALE GENOMIC DNA]</scope>
    <source>
        <strain evidence="2 3">So0008-312</strain>
    </source>
</reference>
<protein>
    <recommendedName>
        <fullName evidence="1">Type VI lipoprotein IgE-like C-terminal domain-containing protein</fullName>
    </recommendedName>
</protein>
<dbReference type="Pfam" id="PF22361">
    <property type="entry name" value="IglE_N"/>
    <property type="match status" value="1"/>
</dbReference>